<keyword evidence="1" id="KW-0732">Signal</keyword>
<reference evidence="2" key="1">
    <citation type="journal article" date="2018" name="Data Brief">
        <title>Genome sequence data from 17 accessions of Ensete ventricosum, a staple food crop for millions in Ethiopia.</title>
        <authorList>
            <person name="Yemataw Z."/>
            <person name="Muzemil S."/>
            <person name="Ambachew D."/>
            <person name="Tripathi L."/>
            <person name="Tesfaye K."/>
            <person name="Chala A."/>
            <person name="Farbos A."/>
            <person name="O'Neill P."/>
            <person name="Moore K."/>
            <person name="Grant M."/>
            <person name="Studholme D.J."/>
        </authorList>
    </citation>
    <scope>NUCLEOTIDE SEQUENCE [LARGE SCALE GENOMIC DNA]</scope>
    <source>
        <tissue evidence="2">Leaf</tissue>
    </source>
</reference>
<feature type="chain" id="PRO_5019168819" description="Neprosin domain-containing protein" evidence="1">
    <location>
        <begin position="27"/>
        <end position="147"/>
    </location>
</feature>
<feature type="non-terminal residue" evidence="2">
    <location>
        <position position="1"/>
    </location>
</feature>
<name>A0A445MF66_ENSVE</name>
<dbReference type="EMBL" id="KV875774">
    <property type="protein sequence ID" value="RZR72884.1"/>
    <property type="molecule type" value="Genomic_DNA"/>
</dbReference>
<organism evidence="2">
    <name type="scientific">Ensete ventricosum</name>
    <name type="common">Abyssinian banana</name>
    <name type="synonym">Musa ensete</name>
    <dbReference type="NCBI Taxonomy" id="4639"/>
    <lineage>
        <taxon>Eukaryota</taxon>
        <taxon>Viridiplantae</taxon>
        <taxon>Streptophyta</taxon>
        <taxon>Embryophyta</taxon>
        <taxon>Tracheophyta</taxon>
        <taxon>Spermatophyta</taxon>
        <taxon>Magnoliopsida</taxon>
        <taxon>Liliopsida</taxon>
        <taxon>Zingiberales</taxon>
        <taxon>Musaceae</taxon>
        <taxon>Ensete</taxon>
    </lineage>
</organism>
<accession>A0A445MF66</accession>
<sequence length="147" mass="15793">AGHWWALPLWPHHGQLTLVALPRAGAAPVASPWASHCKRPCRQAPTTPTGWPQSIVPTGAYRPYGLAAVGRPLCTGPWSQPVAPLQGALAIADRPLAGGQVVAGHPYKSHGRGWPERFYAIQSRHTHFKTNLSHENLGSDTTIGKPQ</sequence>
<evidence type="ECO:0008006" key="3">
    <source>
        <dbReference type="Google" id="ProtNLM"/>
    </source>
</evidence>
<proteinExistence type="predicted"/>
<evidence type="ECO:0000256" key="1">
    <source>
        <dbReference type="SAM" id="SignalP"/>
    </source>
</evidence>
<feature type="signal peptide" evidence="1">
    <location>
        <begin position="1"/>
        <end position="26"/>
    </location>
</feature>
<dbReference type="AlphaFoldDB" id="A0A445MF66"/>
<dbReference type="Proteomes" id="UP000290560">
    <property type="component" value="Unassembled WGS sequence"/>
</dbReference>
<gene>
    <name evidence="2" type="ORF">BHM03_00018312</name>
</gene>
<protein>
    <recommendedName>
        <fullName evidence="3">Neprosin domain-containing protein</fullName>
    </recommendedName>
</protein>
<evidence type="ECO:0000313" key="2">
    <source>
        <dbReference type="EMBL" id="RZR72884.1"/>
    </source>
</evidence>